<accession>A0A1Y2CSH9</accession>
<proteinExistence type="predicted"/>
<evidence type="ECO:0000256" key="1">
    <source>
        <dbReference type="SAM" id="MobiDB-lite"/>
    </source>
</evidence>
<evidence type="ECO:0000313" key="2">
    <source>
        <dbReference type="EMBL" id="ORY49927.1"/>
    </source>
</evidence>
<gene>
    <name evidence="2" type="ORF">BCR33DRAFT_713528</name>
</gene>
<feature type="region of interest" description="Disordered" evidence="1">
    <location>
        <begin position="1"/>
        <end position="58"/>
    </location>
</feature>
<protein>
    <submittedName>
        <fullName evidence="2">Uncharacterized protein</fullName>
    </submittedName>
</protein>
<feature type="compositionally biased region" description="Low complexity" evidence="1">
    <location>
        <begin position="130"/>
        <end position="142"/>
    </location>
</feature>
<dbReference type="OrthoDB" id="2161542at2759"/>
<feature type="compositionally biased region" description="Polar residues" evidence="1">
    <location>
        <begin position="22"/>
        <end position="47"/>
    </location>
</feature>
<organism evidence="2 3">
    <name type="scientific">Rhizoclosmatium globosum</name>
    <dbReference type="NCBI Taxonomy" id="329046"/>
    <lineage>
        <taxon>Eukaryota</taxon>
        <taxon>Fungi</taxon>
        <taxon>Fungi incertae sedis</taxon>
        <taxon>Chytridiomycota</taxon>
        <taxon>Chytridiomycota incertae sedis</taxon>
        <taxon>Chytridiomycetes</taxon>
        <taxon>Chytridiales</taxon>
        <taxon>Chytriomycetaceae</taxon>
        <taxon>Rhizoclosmatium</taxon>
    </lineage>
</organism>
<keyword evidence="3" id="KW-1185">Reference proteome</keyword>
<reference evidence="2 3" key="1">
    <citation type="submission" date="2016-07" db="EMBL/GenBank/DDBJ databases">
        <title>Pervasive Adenine N6-methylation of Active Genes in Fungi.</title>
        <authorList>
            <consortium name="DOE Joint Genome Institute"/>
            <person name="Mondo S.J."/>
            <person name="Dannebaum R.O."/>
            <person name="Kuo R.C."/>
            <person name="Labutti K."/>
            <person name="Haridas S."/>
            <person name="Kuo A."/>
            <person name="Salamov A."/>
            <person name="Ahrendt S.R."/>
            <person name="Lipzen A."/>
            <person name="Sullivan W."/>
            <person name="Andreopoulos W.B."/>
            <person name="Clum A."/>
            <person name="Lindquist E."/>
            <person name="Daum C."/>
            <person name="Ramamoorthy G.K."/>
            <person name="Gryganskyi A."/>
            <person name="Culley D."/>
            <person name="Magnuson J.K."/>
            <person name="James T.Y."/>
            <person name="O'Malley M.A."/>
            <person name="Stajich J.E."/>
            <person name="Spatafora J.W."/>
            <person name="Visel A."/>
            <person name="Grigoriev I.V."/>
        </authorList>
    </citation>
    <scope>NUCLEOTIDE SEQUENCE [LARGE SCALE GENOMIC DNA]</scope>
    <source>
        <strain evidence="2 3">JEL800</strain>
    </source>
</reference>
<comment type="caution">
    <text evidence="2">The sequence shown here is derived from an EMBL/GenBank/DDBJ whole genome shotgun (WGS) entry which is preliminary data.</text>
</comment>
<sequence length="221" mass="23891">MNGTPPTTRLTLNADDHHLESRATSSSPAPLTPRSSVYASPSLSATRRLSREQAAYSTDECPVLPTVMPPKAFRRAASIEELQGGPVVVPLLSARASLTSLREEAAVPLPPPNQSMTHHSLPRTKSTRESQAAAALSQPLSQAIDPDAQATAGMVSALSARFEGAIRDLSEKMEAQSSLLERMFEYIQRIDKESEATSHELANINMEMAKLRLNSTSSTRQ</sequence>
<feature type="compositionally biased region" description="Polar residues" evidence="1">
    <location>
        <begin position="1"/>
        <end position="11"/>
    </location>
</feature>
<dbReference type="Proteomes" id="UP000193642">
    <property type="component" value="Unassembled WGS sequence"/>
</dbReference>
<feature type="region of interest" description="Disordered" evidence="1">
    <location>
        <begin position="107"/>
        <end position="142"/>
    </location>
</feature>
<dbReference type="AlphaFoldDB" id="A0A1Y2CSH9"/>
<dbReference type="EMBL" id="MCGO01000008">
    <property type="protein sequence ID" value="ORY49927.1"/>
    <property type="molecule type" value="Genomic_DNA"/>
</dbReference>
<name>A0A1Y2CSH9_9FUNG</name>
<evidence type="ECO:0000313" key="3">
    <source>
        <dbReference type="Proteomes" id="UP000193642"/>
    </source>
</evidence>